<name>E3DR56_HALPG</name>
<evidence type="ECO:0000259" key="1">
    <source>
        <dbReference type="PROSITE" id="PS51782"/>
    </source>
</evidence>
<dbReference type="GO" id="GO:0004222">
    <property type="term" value="F:metalloendopeptidase activity"/>
    <property type="evidence" value="ECO:0007669"/>
    <property type="project" value="TreeGrafter"/>
</dbReference>
<dbReference type="KEGG" id="hpk:Hprae_0808"/>
<dbReference type="OrthoDB" id="9809488at2"/>
<reference evidence="2 3" key="2">
    <citation type="journal article" date="2011" name="Stand. Genomic Sci.">
        <title>Complete genome sequence of the extremely halophilic Halanaerobium praevalens type strain (GSL).</title>
        <authorList>
            <person name="Ivanova N."/>
            <person name="Sikorski J."/>
            <person name="Chertkov O."/>
            <person name="Nolan M."/>
            <person name="Lucas S."/>
            <person name="Hammon N."/>
            <person name="Deshpande S."/>
            <person name="Cheng J.F."/>
            <person name="Tapia R."/>
            <person name="Han C."/>
            <person name="Goodwin L."/>
            <person name="Pitluck S."/>
            <person name="Huntemann M."/>
            <person name="Liolios K."/>
            <person name="Pagani I."/>
            <person name="Mavromatis K."/>
            <person name="Ovchinikova G."/>
            <person name="Pati A."/>
            <person name="Chen A."/>
            <person name="Palaniappan K."/>
            <person name="Land M."/>
            <person name="Hauser L."/>
            <person name="Brambilla E.M."/>
            <person name="Kannan K.P."/>
            <person name="Rohde M."/>
            <person name="Tindall B.J."/>
            <person name="Goker M."/>
            <person name="Detter J.C."/>
            <person name="Woyke T."/>
            <person name="Bristow J."/>
            <person name="Eisen J.A."/>
            <person name="Markowitz V."/>
            <person name="Hugenholtz P."/>
            <person name="Kyrpides N.C."/>
            <person name="Klenk H.P."/>
            <person name="Lapidus A."/>
        </authorList>
    </citation>
    <scope>NUCLEOTIDE SEQUENCE [LARGE SCALE GENOMIC DNA]</scope>
    <source>
        <strain evidence="3">ATCC 33744 / DSM 2228 / GSL</strain>
    </source>
</reference>
<feature type="domain" description="LysM" evidence="1">
    <location>
        <begin position="171"/>
        <end position="214"/>
    </location>
</feature>
<reference evidence="3" key="1">
    <citation type="submission" date="2010-10" db="EMBL/GenBank/DDBJ databases">
        <title>The complete genome of Halanaerobium praevalens DSM 2228.</title>
        <authorList>
            <consortium name="US DOE Joint Genome Institute (JGI-PGF)"/>
            <person name="Lucas S."/>
            <person name="Copeland A."/>
            <person name="Lapidus A."/>
            <person name="Glavina del Rio T."/>
            <person name="Dalin E."/>
            <person name="Tice H."/>
            <person name="Bruce D."/>
            <person name="Goodwin L."/>
            <person name="Pitluck S."/>
            <person name="Kyrpides N."/>
            <person name="Mavromatis K."/>
            <person name="Ivanova N."/>
            <person name="Ovchinnikova G."/>
            <person name="Chertkov O."/>
            <person name="Detter J.C."/>
            <person name="Han C."/>
            <person name="Larimer F."/>
            <person name="Land M."/>
            <person name="Hauser L."/>
            <person name="Markowitz V."/>
            <person name="Cheng J.-F."/>
            <person name="Hugenholtz P."/>
            <person name="Woyke T."/>
            <person name="Wu D."/>
            <person name="Tindall B."/>
            <person name="Pomrenke H.G."/>
            <person name="Brambilla E."/>
            <person name="Klenk H.-P."/>
            <person name="Eisen J.A."/>
        </authorList>
    </citation>
    <scope>NUCLEOTIDE SEQUENCE [LARGE SCALE GENOMIC DNA]</scope>
    <source>
        <strain evidence="3">ATCC 33744 / DSM 2228 / GSL</strain>
    </source>
</reference>
<dbReference type="SMART" id="SM00257">
    <property type="entry name" value="LysM"/>
    <property type="match status" value="3"/>
</dbReference>
<keyword evidence="3" id="KW-1185">Reference proteome</keyword>
<dbReference type="InterPro" id="IPR036779">
    <property type="entry name" value="LysM_dom_sf"/>
</dbReference>
<dbReference type="STRING" id="572479.Hprae_0808"/>
<dbReference type="FunFam" id="2.70.70.10:FF:000006">
    <property type="entry name" value="M23 family peptidase"/>
    <property type="match status" value="1"/>
</dbReference>
<proteinExistence type="predicted"/>
<dbReference type="InterPro" id="IPR036366">
    <property type="entry name" value="PGBDSf"/>
</dbReference>
<dbReference type="PATRIC" id="fig|572479.3.peg.816"/>
<dbReference type="InterPro" id="IPR002477">
    <property type="entry name" value="Peptidoglycan-bd-like"/>
</dbReference>
<dbReference type="CDD" id="cd12797">
    <property type="entry name" value="M23_peptidase"/>
    <property type="match status" value="1"/>
</dbReference>
<dbReference type="InterPro" id="IPR011055">
    <property type="entry name" value="Dup_hybrid_motif"/>
</dbReference>
<dbReference type="SUPFAM" id="SSF54106">
    <property type="entry name" value="LysM domain"/>
    <property type="match status" value="1"/>
</dbReference>
<accession>E3DR56</accession>
<dbReference type="Gene3D" id="3.10.350.10">
    <property type="entry name" value="LysM domain"/>
    <property type="match status" value="3"/>
</dbReference>
<dbReference type="EMBL" id="CP002175">
    <property type="protein sequence ID" value="ADO76962.1"/>
    <property type="molecule type" value="Genomic_DNA"/>
</dbReference>
<dbReference type="AlphaFoldDB" id="E3DR56"/>
<dbReference type="InterPro" id="IPR036365">
    <property type="entry name" value="PGBD-like_sf"/>
</dbReference>
<dbReference type="MEROPS" id="M23.009"/>
<feature type="domain" description="LysM" evidence="1">
    <location>
        <begin position="100"/>
        <end position="143"/>
    </location>
</feature>
<evidence type="ECO:0000313" key="2">
    <source>
        <dbReference type="EMBL" id="ADO76962.1"/>
    </source>
</evidence>
<dbReference type="Pfam" id="PF01551">
    <property type="entry name" value="Peptidase_M23"/>
    <property type="match status" value="1"/>
</dbReference>
<dbReference type="SUPFAM" id="SSF51261">
    <property type="entry name" value="Duplicated hybrid motif"/>
    <property type="match status" value="1"/>
</dbReference>
<dbReference type="Pfam" id="PF01476">
    <property type="entry name" value="LysM"/>
    <property type="match status" value="3"/>
</dbReference>
<dbReference type="PANTHER" id="PTHR21666:SF270">
    <property type="entry name" value="MUREIN HYDROLASE ACTIVATOR ENVC"/>
    <property type="match status" value="1"/>
</dbReference>
<organism evidence="2 3">
    <name type="scientific">Halanaerobium praevalens (strain ATCC 33744 / DSM 2228 / GSL)</name>
    <dbReference type="NCBI Taxonomy" id="572479"/>
    <lineage>
        <taxon>Bacteria</taxon>
        <taxon>Bacillati</taxon>
        <taxon>Bacillota</taxon>
        <taxon>Clostridia</taxon>
        <taxon>Halanaerobiales</taxon>
        <taxon>Halanaerobiaceae</taxon>
        <taxon>Halanaerobium</taxon>
    </lineage>
</organism>
<dbReference type="Gene3D" id="2.70.70.10">
    <property type="entry name" value="Glucose Permease (Domain IIA)"/>
    <property type="match status" value="1"/>
</dbReference>
<dbReference type="InterPro" id="IPR050570">
    <property type="entry name" value="Cell_wall_metabolism_enzyme"/>
</dbReference>
<dbReference type="Gene3D" id="1.10.101.10">
    <property type="entry name" value="PGBD-like superfamily/PGBD"/>
    <property type="match status" value="1"/>
</dbReference>
<dbReference type="eggNOG" id="COG1388">
    <property type="taxonomic scope" value="Bacteria"/>
</dbReference>
<dbReference type="eggNOG" id="COG0739">
    <property type="taxonomic scope" value="Bacteria"/>
</dbReference>
<dbReference type="InterPro" id="IPR016047">
    <property type="entry name" value="M23ase_b-sheet_dom"/>
</dbReference>
<gene>
    <name evidence="2" type="ordered locus">Hprae_0808</name>
</gene>
<dbReference type="RefSeq" id="WP_014552995.1">
    <property type="nucleotide sequence ID" value="NC_017455.1"/>
</dbReference>
<sequence length="434" mass="47878">MEKNKFFNILIIISVFLLAVTISVSAFQVKLNDRGKEVIEAQKHLEILGYEVAIDGIFGKSTEDAAKKFQAENNLQVDGIIGGKTLSLLKEMISEKVSYELYVVDKGDTLSAIADSKNISLKKLKKFNNLGSAKIKVGQDLKIPRKNIAKVKSVDNKESSNSKTEMKTAKIYYTIRPGDTLSTIAARRNLPVEEIMNANNLSSDFIKAGEEIVLPITDFKQADNLAKDEEVKEKQADEVQKRVKANNSAQKIVYEIQRGDALSTIAKMYGTNVETIRRNNNLNGNRIFAGDKLIIKDYERKPFSLGRNSLIWPVKGRISSNFGWRTHPIKKTRLFHNGLDIAVPKGTAVRAAASGKVVHSGWMNGFGYTVIIDHGKGIETLYGHNSKVTVARGTEVNKGQTVALSGSTGLSTGPHLHLGVLKNGEPINPRKYLP</sequence>
<dbReference type="CAZy" id="CBM50">
    <property type="family name" value="Carbohydrate-Binding Module Family 50"/>
</dbReference>
<dbReference type="Pfam" id="PF01471">
    <property type="entry name" value="PG_binding_1"/>
    <property type="match status" value="1"/>
</dbReference>
<dbReference type="PANTHER" id="PTHR21666">
    <property type="entry name" value="PEPTIDASE-RELATED"/>
    <property type="match status" value="1"/>
</dbReference>
<feature type="domain" description="LysM" evidence="1">
    <location>
        <begin position="252"/>
        <end position="295"/>
    </location>
</feature>
<dbReference type="CDD" id="cd00118">
    <property type="entry name" value="LysM"/>
    <property type="match status" value="3"/>
</dbReference>
<dbReference type="InterPro" id="IPR018392">
    <property type="entry name" value="LysM"/>
</dbReference>
<evidence type="ECO:0000313" key="3">
    <source>
        <dbReference type="Proteomes" id="UP000006866"/>
    </source>
</evidence>
<protein>
    <submittedName>
        <fullName evidence="2">Peptidase M23</fullName>
    </submittedName>
</protein>
<dbReference type="PROSITE" id="PS51782">
    <property type="entry name" value="LYSM"/>
    <property type="match status" value="3"/>
</dbReference>
<dbReference type="HOGENOM" id="CLU_029425_7_3_9"/>
<dbReference type="SUPFAM" id="SSF47090">
    <property type="entry name" value="PGBD-like"/>
    <property type="match status" value="1"/>
</dbReference>
<dbReference type="Proteomes" id="UP000006866">
    <property type="component" value="Chromosome"/>
</dbReference>